<proteinExistence type="predicted"/>
<sequence>MELQKYVFVMLAFSSPSLFAEAIKAHRRHFRCPLAVTFILNVSYFTMTDAPHL</sequence>
<dbReference type="AlphaFoldDB" id="A0A0C3BUJ5"/>
<evidence type="ECO:0000313" key="1">
    <source>
        <dbReference type="EMBL" id="KIM35046.1"/>
    </source>
</evidence>
<keyword evidence="2" id="KW-1185">Reference proteome</keyword>
<organism evidence="1 2">
    <name type="scientific">Hebeloma cylindrosporum</name>
    <dbReference type="NCBI Taxonomy" id="76867"/>
    <lineage>
        <taxon>Eukaryota</taxon>
        <taxon>Fungi</taxon>
        <taxon>Dikarya</taxon>
        <taxon>Basidiomycota</taxon>
        <taxon>Agaricomycotina</taxon>
        <taxon>Agaricomycetes</taxon>
        <taxon>Agaricomycetidae</taxon>
        <taxon>Agaricales</taxon>
        <taxon>Agaricineae</taxon>
        <taxon>Hymenogastraceae</taxon>
        <taxon>Hebeloma</taxon>
    </lineage>
</organism>
<gene>
    <name evidence="1" type="ORF">M413DRAFT_449927</name>
</gene>
<dbReference type="EMBL" id="KN831834">
    <property type="protein sequence ID" value="KIM35046.1"/>
    <property type="molecule type" value="Genomic_DNA"/>
</dbReference>
<protein>
    <submittedName>
        <fullName evidence="1">Uncharacterized protein</fullName>
    </submittedName>
</protein>
<name>A0A0C3BUJ5_HEBCY</name>
<evidence type="ECO:0000313" key="2">
    <source>
        <dbReference type="Proteomes" id="UP000053424"/>
    </source>
</evidence>
<dbReference type="Proteomes" id="UP000053424">
    <property type="component" value="Unassembled WGS sequence"/>
</dbReference>
<dbReference type="HOGENOM" id="CLU_3068928_0_0_1"/>
<reference evidence="2" key="2">
    <citation type="submission" date="2015-01" db="EMBL/GenBank/DDBJ databases">
        <title>Evolutionary Origins and Diversification of the Mycorrhizal Mutualists.</title>
        <authorList>
            <consortium name="DOE Joint Genome Institute"/>
            <consortium name="Mycorrhizal Genomics Consortium"/>
            <person name="Kohler A."/>
            <person name="Kuo A."/>
            <person name="Nagy L.G."/>
            <person name="Floudas D."/>
            <person name="Copeland A."/>
            <person name="Barry K.W."/>
            <person name="Cichocki N."/>
            <person name="Veneault-Fourrey C."/>
            <person name="LaButti K."/>
            <person name="Lindquist E.A."/>
            <person name="Lipzen A."/>
            <person name="Lundell T."/>
            <person name="Morin E."/>
            <person name="Murat C."/>
            <person name="Riley R."/>
            <person name="Ohm R."/>
            <person name="Sun H."/>
            <person name="Tunlid A."/>
            <person name="Henrissat B."/>
            <person name="Grigoriev I.V."/>
            <person name="Hibbett D.S."/>
            <person name="Martin F."/>
        </authorList>
    </citation>
    <scope>NUCLEOTIDE SEQUENCE [LARGE SCALE GENOMIC DNA]</scope>
    <source>
        <strain evidence="2">h7</strain>
    </source>
</reference>
<reference evidence="1 2" key="1">
    <citation type="submission" date="2014-04" db="EMBL/GenBank/DDBJ databases">
        <authorList>
            <consortium name="DOE Joint Genome Institute"/>
            <person name="Kuo A."/>
            <person name="Gay G."/>
            <person name="Dore J."/>
            <person name="Kohler A."/>
            <person name="Nagy L.G."/>
            <person name="Floudas D."/>
            <person name="Copeland A."/>
            <person name="Barry K.W."/>
            <person name="Cichocki N."/>
            <person name="Veneault-Fourrey C."/>
            <person name="LaButti K."/>
            <person name="Lindquist E.A."/>
            <person name="Lipzen A."/>
            <person name="Lundell T."/>
            <person name="Morin E."/>
            <person name="Murat C."/>
            <person name="Sun H."/>
            <person name="Tunlid A."/>
            <person name="Henrissat B."/>
            <person name="Grigoriev I.V."/>
            <person name="Hibbett D.S."/>
            <person name="Martin F."/>
            <person name="Nordberg H.P."/>
            <person name="Cantor M.N."/>
            <person name="Hua S.X."/>
        </authorList>
    </citation>
    <scope>NUCLEOTIDE SEQUENCE [LARGE SCALE GENOMIC DNA]</scope>
    <source>
        <strain evidence="2">h7</strain>
    </source>
</reference>
<accession>A0A0C3BUJ5</accession>